<dbReference type="EMBL" id="BAAAQF010000007">
    <property type="protein sequence ID" value="GAA1675852.1"/>
    <property type="molecule type" value="Genomic_DNA"/>
</dbReference>
<organism evidence="2 3">
    <name type="scientific">Glycomyces endophyticus</name>
    <dbReference type="NCBI Taxonomy" id="480996"/>
    <lineage>
        <taxon>Bacteria</taxon>
        <taxon>Bacillati</taxon>
        <taxon>Actinomycetota</taxon>
        <taxon>Actinomycetes</taxon>
        <taxon>Glycomycetales</taxon>
        <taxon>Glycomycetaceae</taxon>
        <taxon>Glycomyces</taxon>
    </lineage>
</organism>
<protein>
    <recommendedName>
        <fullName evidence="4">VCBS repeat-containing protein</fullName>
    </recommendedName>
</protein>
<dbReference type="PANTHER" id="PTHR45460:SF2">
    <property type="entry name" value="ALPHA 1,3 GLUCANASE, GH71 FAMILY (EUROFUNG)"/>
    <property type="match status" value="1"/>
</dbReference>
<proteinExistence type="predicted"/>
<dbReference type="Gene3D" id="2.130.10.130">
    <property type="entry name" value="Integrin alpha, N-terminal"/>
    <property type="match status" value="2"/>
</dbReference>
<comment type="caution">
    <text evidence="2">The sequence shown here is derived from an EMBL/GenBank/DDBJ whole genome shotgun (WGS) entry which is preliminary data.</text>
</comment>
<accession>A0ABN2GSJ4</accession>
<evidence type="ECO:0000313" key="3">
    <source>
        <dbReference type="Proteomes" id="UP001499851"/>
    </source>
</evidence>
<dbReference type="SUPFAM" id="SSF69318">
    <property type="entry name" value="Integrin alpha N-terminal domain"/>
    <property type="match status" value="2"/>
</dbReference>
<gene>
    <name evidence="2" type="ORF">GCM10009830_23130</name>
</gene>
<dbReference type="PANTHER" id="PTHR45460">
    <property type="entry name" value="SIMILAR TO CYSTEINE PROTEINASE"/>
    <property type="match status" value="1"/>
</dbReference>
<dbReference type="Proteomes" id="UP001499851">
    <property type="component" value="Unassembled WGS sequence"/>
</dbReference>
<dbReference type="RefSeq" id="WP_344486216.1">
    <property type="nucleotide sequence ID" value="NZ_BAAAQF010000007.1"/>
</dbReference>
<sequence length="1202" mass="127986">MNDASRQKRPRRAIGRAAAAAVVLGATLLAYPVGTASAQEEFDCDAIRDDRRSPSMARAFEAAAYCGFEIRVSTRSDPYSMLYATPEGQYHLEATAAPTGWNGDESDVDPSLMAFDGGLTQRTSAWSFWLQNIDKTQPLFFSWGGVLDWNGADPTPTYADTTAVYDELAPGLDLRVEMDIGTAELRFTADDAEAWQDLSSGLRLQDADDAVLENGSLRMPIESVREIGAVETTPFTGLDANGAFTPVGLELGDDDALALTLPAGALETTAFPLTVTTQWAYRGPGIGEWGAVSSAAPDLAAYRGIGAGTDASFLEHPDRSGDAGVGPYCDGFAADCTDTSESASYWNFFTEHIDEIHRYDETHEWHQSVDRATFSIDLAPDENGEFTCRTPDLVPVDGYRPDVTWNNRPEPVGAPTAAQCEDEVVEYDVTDAVTTALADGADVTEIAFGMTESTEKARFHGGSARLDVYYDAFGVEYFAPDESRCDENPDQPAVFGPTYLPYGGFFAEFTPVGAGYTWTADFDDRDTGETVLSTEPVWLVQGRQPEQRLEAGVLPTGRYAIEFAILDDEGSTVYRSPSCHLTVDSVKPEIVGIEQSGSPLYVGDTVGFDVEATDPDFAGATSKLRVECLAAACDPQTVHLDGQSVASFELELTENETTVSFSASDIANTVWSDTRTLLTSHDQNDFDGDRHQDLVAARKSDGHLLLYRGNGDGTLKAPVSLGAGWGSMDVVMAGDLTADGLPDLLARDTRTGDLYTYPGDGDGGFDARIHVGTGWNAVRIFTSGGDFNGDGKNDVLAVRKSDNKLYLYPGRGDGGFSVATAVGTGWGSIDTVTALDDTDRDGEFDLLVRNGRTGGYHLYYGDGTGAFPRTSAVWDLLPDSTDPSVYSHFTGAGDLDENGYADLVRIESQTGQLEIETLKENGFALKAGRVIASGWGANRLPVADTDGAYDYDNDGDTDLIARNGSSDETYLYGGTGTGAFGPRVEWGPLLGDLDLIETAGDLTGDGHDDLLGRVASTGVLYVYPGTGDGGYYHGGRIRVGGGWDAMSAIVSGQDYNGDGKVDLVARESATGNLWLYPGTGTGSHGARVLIGTGWNGMSLITAVGDLDHDGIADVIARKNSDNCLYFYAGKPAGGVKNGVQIGCGWNVMNTIAAVGDFNGDGHVDWVARHTNGSLYLYKGNGAGTYTGSVVIGTGWAGMDQIA</sequence>
<reference evidence="2 3" key="1">
    <citation type="journal article" date="2019" name="Int. J. Syst. Evol. Microbiol.">
        <title>The Global Catalogue of Microorganisms (GCM) 10K type strain sequencing project: providing services to taxonomists for standard genome sequencing and annotation.</title>
        <authorList>
            <consortium name="The Broad Institute Genomics Platform"/>
            <consortium name="The Broad Institute Genome Sequencing Center for Infectious Disease"/>
            <person name="Wu L."/>
            <person name="Ma J."/>
        </authorList>
    </citation>
    <scope>NUCLEOTIDE SEQUENCE [LARGE SCALE GENOMIC DNA]</scope>
    <source>
        <strain evidence="2 3">JCM 16001</strain>
    </source>
</reference>
<keyword evidence="1" id="KW-0732">Signal</keyword>
<keyword evidence="3" id="KW-1185">Reference proteome</keyword>
<evidence type="ECO:0000256" key="1">
    <source>
        <dbReference type="ARBA" id="ARBA00022729"/>
    </source>
</evidence>
<evidence type="ECO:0000313" key="2">
    <source>
        <dbReference type="EMBL" id="GAA1675852.1"/>
    </source>
</evidence>
<evidence type="ECO:0008006" key="4">
    <source>
        <dbReference type="Google" id="ProtNLM"/>
    </source>
</evidence>
<dbReference type="Pfam" id="PF13517">
    <property type="entry name" value="FG-GAP_3"/>
    <property type="match status" value="4"/>
</dbReference>
<name>A0ABN2GSJ4_9ACTN</name>
<dbReference type="InterPro" id="IPR013517">
    <property type="entry name" value="FG-GAP"/>
</dbReference>
<dbReference type="InterPro" id="IPR028994">
    <property type="entry name" value="Integrin_alpha_N"/>
</dbReference>